<feature type="domain" description="Heterokaryon incompatibility" evidence="1">
    <location>
        <begin position="47"/>
        <end position="204"/>
    </location>
</feature>
<sequence length="331" mass="38427">MALYEYESLDLERRSFRLIRLLKADCGSIQCELFHAWLDGVEDALEYEALSYTWGNGKELYEIEANGRRLEVTGNLFQALQHLRYQHEDRVIWIDALCIDQSNLEERGHQVRQMSSIYAGAENVIVWLGSATSDTDVFFQHMQVLEKEAIGHACANWKSSDERWQSLWSNVRLQWNDFHEDEQREGLKTLLRRSWFRRVWILQEVANARSARIMCGAKSIPARIFGVAPTLLGIMPDPHCQAVFDIMPGSFRQYSWWAGNRDLRTLLTKFKKCEATDPRDIVYALLGISSDGCRTALLVPDYTKSLEHVIQDTVTFLLRLHDWKKWPPPSS</sequence>
<protein>
    <submittedName>
        <fullName evidence="2">Heterokaryon incompatibility protein-domain-containing protein</fullName>
    </submittedName>
</protein>
<dbReference type="InterPro" id="IPR010730">
    <property type="entry name" value="HET"/>
</dbReference>
<dbReference type="Proteomes" id="UP000813461">
    <property type="component" value="Unassembled WGS sequence"/>
</dbReference>
<dbReference type="PANTHER" id="PTHR24148:SF78">
    <property type="entry name" value="HETEROKARYON INCOMPATIBILITY DOMAIN-CONTAINING PROTEIN"/>
    <property type="match status" value="1"/>
</dbReference>
<comment type="caution">
    <text evidence="2">The sequence shown here is derived from an EMBL/GenBank/DDBJ whole genome shotgun (WGS) entry which is preliminary data.</text>
</comment>
<dbReference type="EMBL" id="JAGMVJ010000020">
    <property type="protein sequence ID" value="KAH7075067.1"/>
    <property type="molecule type" value="Genomic_DNA"/>
</dbReference>
<name>A0A8K0VUF1_9PLEO</name>
<dbReference type="AlphaFoldDB" id="A0A8K0VUF1"/>
<proteinExistence type="predicted"/>
<accession>A0A8K0VUF1</accession>
<gene>
    <name evidence="2" type="ORF">FB567DRAFT_563759</name>
</gene>
<dbReference type="OrthoDB" id="194358at2759"/>
<reference evidence="2" key="1">
    <citation type="journal article" date="2021" name="Nat. Commun.">
        <title>Genetic determinants of endophytism in the Arabidopsis root mycobiome.</title>
        <authorList>
            <person name="Mesny F."/>
            <person name="Miyauchi S."/>
            <person name="Thiergart T."/>
            <person name="Pickel B."/>
            <person name="Atanasova L."/>
            <person name="Karlsson M."/>
            <person name="Huettel B."/>
            <person name="Barry K.W."/>
            <person name="Haridas S."/>
            <person name="Chen C."/>
            <person name="Bauer D."/>
            <person name="Andreopoulos W."/>
            <person name="Pangilinan J."/>
            <person name="LaButti K."/>
            <person name="Riley R."/>
            <person name="Lipzen A."/>
            <person name="Clum A."/>
            <person name="Drula E."/>
            <person name="Henrissat B."/>
            <person name="Kohler A."/>
            <person name="Grigoriev I.V."/>
            <person name="Martin F.M."/>
            <person name="Hacquard S."/>
        </authorList>
    </citation>
    <scope>NUCLEOTIDE SEQUENCE</scope>
    <source>
        <strain evidence="2">MPI-SDFR-AT-0120</strain>
    </source>
</reference>
<dbReference type="InterPro" id="IPR052895">
    <property type="entry name" value="HetReg/Transcr_Mod"/>
</dbReference>
<dbReference type="Pfam" id="PF06985">
    <property type="entry name" value="HET"/>
    <property type="match status" value="1"/>
</dbReference>
<evidence type="ECO:0000313" key="2">
    <source>
        <dbReference type="EMBL" id="KAH7075067.1"/>
    </source>
</evidence>
<dbReference type="PANTHER" id="PTHR24148">
    <property type="entry name" value="ANKYRIN REPEAT DOMAIN-CONTAINING PROTEIN 39 HOMOLOG-RELATED"/>
    <property type="match status" value="1"/>
</dbReference>
<evidence type="ECO:0000259" key="1">
    <source>
        <dbReference type="Pfam" id="PF06985"/>
    </source>
</evidence>
<organism evidence="2 3">
    <name type="scientific">Paraphoma chrysanthemicola</name>
    <dbReference type="NCBI Taxonomy" id="798071"/>
    <lineage>
        <taxon>Eukaryota</taxon>
        <taxon>Fungi</taxon>
        <taxon>Dikarya</taxon>
        <taxon>Ascomycota</taxon>
        <taxon>Pezizomycotina</taxon>
        <taxon>Dothideomycetes</taxon>
        <taxon>Pleosporomycetidae</taxon>
        <taxon>Pleosporales</taxon>
        <taxon>Pleosporineae</taxon>
        <taxon>Phaeosphaeriaceae</taxon>
        <taxon>Paraphoma</taxon>
    </lineage>
</organism>
<evidence type="ECO:0000313" key="3">
    <source>
        <dbReference type="Proteomes" id="UP000813461"/>
    </source>
</evidence>
<keyword evidence="3" id="KW-1185">Reference proteome</keyword>